<evidence type="ECO:0000313" key="2">
    <source>
        <dbReference type="EMBL" id="AKK71303.1"/>
    </source>
</evidence>
<evidence type="ECO:0000256" key="1">
    <source>
        <dbReference type="SAM" id="MobiDB-lite"/>
    </source>
</evidence>
<proteinExistence type="predicted"/>
<organism evidence="2 3">
    <name type="scientific">Chryseobacterium gallinarum</name>
    <dbReference type="NCBI Taxonomy" id="1324352"/>
    <lineage>
        <taxon>Bacteria</taxon>
        <taxon>Pseudomonadati</taxon>
        <taxon>Bacteroidota</taxon>
        <taxon>Flavobacteriia</taxon>
        <taxon>Flavobacteriales</taxon>
        <taxon>Weeksellaceae</taxon>
        <taxon>Chryseobacterium group</taxon>
        <taxon>Chryseobacterium</taxon>
    </lineage>
</organism>
<dbReference type="AlphaFoldDB" id="A0A0G3M000"/>
<protein>
    <submittedName>
        <fullName evidence="2">Uncharacterized protein</fullName>
    </submittedName>
</protein>
<dbReference type="Proteomes" id="UP000035213">
    <property type="component" value="Chromosome"/>
</dbReference>
<accession>A0A0G3M000</accession>
<feature type="region of interest" description="Disordered" evidence="1">
    <location>
        <begin position="36"/>
        <end position="61"/>
    </location>
</feature>
<dbReference type="PATRIC" id="fig|1324352.5.peg.89"/>
<dbReference type="EMBL" id="CP009928">
    <property type="protein sequence ID" value="AKK71303.1"/>
    <property type="molecule type" value="Genomic_DNA"/>
</dbReference>
<sequence>MDIEPDHGNQASKEYRQRMYQKIEADSVKAPVLYFDGKENQVADPPPKDKDQWRYKSDKAF</sequence>
<gene>
    <name evidence="2" type="ORF">OK18_00410</name>
</gene>
<dbReference type="KEGG" id="cgn:OK18_00410"/>
<reference evidence="2 3" key="1">
    <citation type="submission" date="2014-11" db="EMBL/GenBank/DDBJ databases">
        <authorList>
            <person name="Park G.-S."/>
            <person name="Hong S.-J."/>
            <person name="Jung B.K."/>
            <person name="Khan A.R."/>
            <person name="Kwak Y."/>
            <person name="Shin J.-H."/>
        </authorList>
    </citation>
    <scope>NUCLEOTIDE SEQUENCE [LARGE SCALE GENOMIC DNA]</scope>
    <source>
        <strain evidence="2 3">DSM 27622</strain>
    </source>
</reference>
<evidence type="ECO:0000313" key="3">
    <source>
        <dbReference type="Proteomes" id="UP000035213"/>
    </source>
</evidence>
<name>A0A0G3M000_CHRGL</name>